<gene>
    <name evidence="1" type="ORF">RirG_126840</name>
</gene>
<sequence>MYKLLAYYHANVKKELPYYGTEKSTEEIHQILTDAHLNPDQDLLELEDDLLDYYNNEKEIVIGEEKELDIDNFLNLDAFVGTLSDIIEDSIDSIGKEIQDNDRVDIPEPRKIHIKVRDDRQNFALK</sequence>
<organism evidence="1 2">
    <name type="scientific">Rhizophagus irregularis (strain DAOM 197198w)</name>
    <name type="common">Glomus intraradices</name>
    <dbReference type="NCBI Taxonomy" id="1432141"/>
    <lineage>
        <taxon>Eukaryota</taxon>
        <taxon>Fungi</taxon>
        <taxon>Fungi incertae sedis</taxon>
        <taxon>Mucoromycota</taxon>
        <taxon>Glomeromycotina</taxon>
        <taxon>Glomeromycetes</taxon>
        <taxon>Glomerales</taxon>
        <taxon>Glomeraceae</taxon>
        <taxon>Rhizophagus</taxon>
    </lineage>
</organism>
<proteinExistence type="predicted"/>
<evidence type="ECO:0000313" key="2">
    <source>
        <dbReference type="Proteomes" id="UP000022910"/>
    </source>
</evidence>
<evidence type="ECO:0000313" key="1">
    <source>
        <dbReference type="EMBL" id="EXX66124.1"/>
    </source>
</evidence>
<dbReference type="Proteomes" id="UP000022910">
    <property type="component" value="Unassembled WGS sequence"/>
</dbReference>
<keyword evidence="2" id="KW-1185">Reference proteome</keyword>
<name>A0A015KFB0_RHIIW</name>
<dbReference type="AlphaFoldDB" id="A0A015KFB0"/>
<dbReference type="EMBL" id="JEMT01019521">
    <property type="protein sequence ID" value="EXX66124.1"/>
    <property type="molecule type" value="Genomic_DNA"/>
</dbReference>
<dbReference type="HOGENOM" id="CLU_025081_1_0_1"/>
<comment type="caution">
    <text evidence="1">The sequence shown here is derived from an EMBL/GenBank/DDBJ whole genome shotgun (WGS) entry which is preliminary data.</text>
</comment>
<reference evidence="1 2" key="1">
    <citation type="submission" date="2014-02" db="EMBL/GenBank/DDBJ databases">
        <title>Single nucleus genome sequencing reveals high similarity among nuclei of an endomycorrhizal fungus.</title>
        <authorList>
            <person name="Lin K."/>
            <person name="Geurts R."/>
            <person name="Zhang Z."/>
            <person name="Limpens E."/>
            <person name="Saunders D.G."/>
            <person name="Mu D."/>
            <person name="Pang E."/>
            <person name="Cao H."/>
            <person name="Cha H."/>
            <person name="Lin T."/>
            <person name="Zhou Q."/>
            <person name="Shang Y."/>
            <person name="Li Y."/>
            <person name="Ivanov S."/>
            <person name="Sharma T."/>
            <person name="Velzen R.V."/>
            <person name="Ruijter N.D."/>
            <person name="Aanen D.K."/>
            <person name="Win J."/>
            <person name="Kamoun S."/>
            <person name="Bisseling T."/>
            <person name="Huang S."/>
        </authorList>
    </citation>
    <scope>NUCLEOTIDE SEQUENCE [LARGE SCALE GENOMIC DNA]</scope>
    <source>
        <strain evidence="2">DAOM197198w</strain>
    </source>
</reference>
<accession>A0A015KFB0</accession>
<protein>
    <submittedName>
        <fullName evidence="1">Uncharacterized protein</fullName>
    </submittedName>
</protein>